<comment type="caution">
    <text evidence="1">The sequence shown here is derived from an EMBL/GenBank/DDBJ whole genome shotgun (WGS) entry which is preliminary data.</text>
</comment>
<reference evidence="1 2" key="1">
    <citation type="journal article" date="2017" name="BMC Genomics">
        <title>Genomic analysis of methanogenic archaea reveals a shift towards energy conservation.</title>
        <authorList>
            <person name="Gilmore S.P."/>
            <person name="Henske J.K."/>
            <person name="Sexton J.A."/>
            <person name="Solomon K.V."/>
            <person name="Seppala S."/>
            <person name="Yoo J.I."/>
            <person name="Huyett L.M."/>
            <person name="Pressman A."/>
            <person name="Cogan J.Z."/>
            <person name="Kivenson V."/>
            <person name="Peng X."/>
            <person name="Tan Y."/>
            <person name="Valentine D.L."/>
            <person name="O'Malley M.A."/>
        </authorList>
    </citation>
    <scope>NUCLEOTIDE SEQUENCE [LARGE SCALE GENOMIC DNA]</scope>
    <source>
        <strain evidence="1 2">M.o.H.</strain>
    </source>
</reference>
<dbReference type="EMBL" id="LMVM01000002">
    <property type="protein sequence ID" value="PAV05732.1"/>
    <property type="molecule type" value="Genomic_DNA"/>
</dbReference>
<evidence type="ECO:0000313" key="2">
    <source>
        <dbReference type="Proteomes" id="UP000217784"/>
    </source>
</evidence>
<dbReference type="Proteomes" id="UP000217784">
    <property type="component" value="Unassembled WGS sequence"/>
</dbReference>
<proteinExistence type="predicted"/>
<protein>
    <submittedName>
        <fullName evidence="1">Uncharacterized protein</fullName>
    </submittedName>
</protein>
<organism evidence="1 2">
    <name type="scientific">Methanobacterium bryantii</name>
    <dbReference type="NCBI Taxonomy" id="2161"/>
    <lineage>
        <taxon>Archaea</taxon>
        <taxon>Methanobacteriati</taxon>
        <taxon>Methanobacteriota</taxon>
        <taxon>Methanomada group</taxon>
        <taxon>Methanobacteria</taxon>
        <taxon>Methanobacteriales</taxon>
        <taxon>Methanobacteriaceae</taxon>
        <taxon>Methanobacterium</taxon>
    </lineage>
</organism>
<dbReference type="AlphaFoldDB" id="A0A2A2H8J8"/>
<sequence length="72" mass="8694">MTCYQEYDRWTIEDKEDLERFAQKFKVRKEPIVDGRFNLNIDSVRQICARITECDLVVFEENENLVIMEFGI</sequence>
<evidence type="ECO:0000313" key="1">
    <source>
        <dbReference type="EMBL" id="PAV05732.1"/>
    </source>
</evidence>
<accession>A0A2A2H8J8</accession>
<gene>
    <name evidence="1" type="ORF">ASJ80_08345</name>
</gene>
<dbReference type="RefSeq" id="WP_069583078.1">
    <property type="nucleotide sequence ID" value="NZ_LMVM01000002.1"/>
</dbReference>
<keyword evidence="2" id="KW-1185">Reference proteome</keyword>
<name>A0A2A2H8J8_METBR</name>